<protein>
    <submittedName>
        <fullName evidence="1">Uncharacterized protein</fullName>
    </submittedName>
</protein>
<accession>A0A2P4YVG0</accession>
<gene>
    <name evidence="1" type="ORF">PHPALM_193</name>
</gene>
<evidence type="ECO:0000313" key="1">
    <source>
        <dbReference type="EMBL" id="POM81790.1"/>
    </source>
</evidence>
<proteinExistence type="predicted"/>
<organism evidence="1 2">
    <name type="scientific">Phytophthora palmivora</name>
    <dbReference type="NCBI Taxonomy" id="4796"/>
    <lineage>
        <taxon>Eukaryota</taxon>
        <taxon>Sar</taxon>
        <taxon>Stramenopiles</taxon>
        <taxon>Oomycota</taxon>
        <taxon>Peronosporomycetes</taxon>
        <taxon>Peronosporales</taxon>
        <taxon>Peronosporaceae</taxon>
        <taxon>Phytophthora</taxon>
    </lineage>
</organism>
<comment type="caution">
    <text evidence="1">The sequence shown here is derived from an EMBL/GenBank/DDBJ whole genome shotgun (WGS) entry which is preliminary data.</text>
</comment>
<keyword evidence="2" id="KW-1185">Reference proteome</keyword>
<dbReference type="EMBL" id="NCKW01000017">
    <property type="protein sequence ID" value="POM81790.1"/>
    <property type="molecule type" value="Genomic_DNA"/>
</dbReference>
<dbReference type="AlphaFoldDB" id="A0A2P4YVG0"/>
<reference evidence="1 2" key="1">
    <citation type="journal article" date="2017" name="Genome Biol. Evol.">
        <title>Phytophthora megakarya and P. palmivora, closely related causal agents of cacao black pod rot, underwent increases in genome sizes and gene numbers by different mechanisms.</title>
        <authorList>
            <person name="Ali S.S."/>
            <person name="Shao J."/>
            <person name="Lary D.J."/>
            <person name="Kronmiller B."/>
            <person name="Shen D."/>
            <person name="Strem M.D."/>
            <person name="Amoako-Attah I."/>
            <person name="Akrofi A.Y."/>
            <person name="Begoude B.A."/>
            <person name="Ten Hoopen G.M."/>
            <person name="Coulibaly K."/>
            <person name="Kebe B.I."/>
            <person name="Melnick R.L."/>
            <person name="Guiltinan M.J."/>
            <person name="Tyler B.M."/>
            <person name="Meinhardt L.W."/>
            <person name="Bailey B.A."/>
        </authorList>
    </citation>
    <scope>NUCLEOTIDE SEQUENCE [LARGE SCALE GENOMIC DNA]</scope>
    <source>
        <strain evidence="2">sbr112.9</strain>
    </source>
</reference>
<sequence length="63" mass="7532">MRLDKKEEDLQTLLNQCSEWINVRSVGYLRKTLAKAMLPALLSSWRDLRSFFVQLKYEKNEIN</sequence>
<dbReference type="Proteomes" id="UP000237271">
    <property type="component" value="Unassembled WGS sequence"/>
</dbReference>
<name>A0A2P4YVG0_9STRA</name>
<evidence type="ECO:0000313" key="2">
    <source>
        <dbReference type="Proteomes" id="UP000237271"/>
    </source>
</evidence>